<organism evidence="2">
    <name type="scientific">Salix viminalis</name>
    <name type="common">Common osier</name>
    <name type="synonym">Basket willow</name>
    <dbReference type="NCBI Taxonomy" id="40686"/>
    <lineage>
        <taxon>Eukaryota</taxon>
        <taxon>Viridiplantae</taxon>
        <taxon>Streptophyta</taxon>
        <taxon>Embryophyta</taxon>
        <taxon>Tracheophyta</taxon>
        <taxon>Spermatophyta</taxon>
        <taxon>Magnoliopsida</taxon>
        <taxon>eudicotyledons</taxon>
        <taxon>Gunneridae</taxon>
        <taxon>Pentapetalae</taxon>
        <taxon>rosids</taxon>
        <taxon>fabids</taxon>
        <taxon>Malpighiales</taxon>
        <taxon>Salicaceae</taxon>
        <taxon>Saliceae</taxon>
        <taxon>Salix</taxon>
    </lineage>
</organism>
<reference evidence="2" key="1">
    <citation type="submission" date="2019-03" db="EMBL/GenBank/DDBJ databases">
        <authorList>
            <person name="Mank J."/>
            <person name="Almeida P."/>
        </authorList>
    </citation>
    <scope>NUCLEOTIDE SEQUENCE</scope>
    <source>
        <strain evidence="2">78183</strain>
    </source>
</reference>
<sequence>MVANQSIWKRVYKLTGCLNEQKVNRKSEEKVRIEEDESDSDELRTDEDDSEEEFQFKTHGMLNYYESR</sequence>
<evidence type="ECO:0000313" key="2">
    <source>
        <dbReference type="EMBL" id="VFU29089.1"/>
    </source>
</evidence>
<dbReference type="AlphaFoldDB" id="A0A6N2KR59"/>
<dbReference type="EMBL" id="CAADRP010000500">
    <property type="protein sequence ID" value="VFU29089.1"/>
    <property type="molecule type" value="Genomic_DNA"/>
</dbReference>
<gene>
    <name evidence="2" type="ORF">SVIM_LOCUS102394</name>
</gene>
<name>A0A6N2KR59_SALVM</name>
<feature type="compositionally biased region" description="Acidic residues" evidence="1">
    <location>
        <begin position="34"/>
        <end position="53"/>
    </location>
</feature>
<accession>A0A6N2KR59</accession>
<protein>
    <submittedName>
        <fullName evidence="2">Uncharacterized protein</fullName>
    </submittedName>
</protein>
<proteinExistence type="predicted"/>
<evidence type="ECO:0000256" key="1">
    <source>
        <dbReference type="SAM" id="MobiDB-lite"/>
    </source>
</evidence>
<feature type="region of interest" description="Disordered" evidence="1">
    <location>
        <begin position="25"/>
        <end position="56"/>
    </location>
</feature>